<accession>A0A101GZ83</accession>
<dbReference type="GO" id="GO:0045259">
    <property type="term" value="C:proton-transporting ATP synthase complex"/>
    <property type="evidence" value="ECO:0007669"/>
    <property type="project" value="UniProtKB-KW"/>
</dbReference>
<reference evidence="9" key="1">
    <citation type="journal article" date="2015" name="MBio">
        <title>Genome-Resolved Metagenomic Analysis Reveals Roles for Candidate Phyla and Other Microbial Community Members in Biogeochemical Transformations in Oil Reservoirs.</title>
        <authorList>
            <person name="Hu P."/>
            <person name="Tom L."/>
            <person name="Singh A."/>
            <person name="Thomas B.C."/>
            <person name="Baker B.J."/>
            <person name="Piceno Y.M."/>
            <person name="Andersen G.L."/>
            <person name="Banfield J.F."/>
        </authorList>
    </citation>
    <scope>NUCLEOTIDE SEQUENCE [LARGE SCALE GENOMIC DNA]</scope>
</reference>
<dbReference type="Proteomes" id="UP000054260">
    <property type="component" value="Unassembled WGS sequence"/>
</dbReference>
<evidence type="ECO:0000256" key="2">
    <source>
        <dbReference type="ARBA" id="ARBA00022448"/>
    </source>
</evidence>
<keyword evidence="4 7" id="KW-0406">Ion transport</keyword>
<dbReference type="SUPFAM" id="SSF47928">
    <property type="entry name" value="N-terminal domain of the delta subunit of the F1F0-ATP synthase"/>
    <property type="match status" value="1"/>
</dbReference>
<evidence type="ECO:0000256" key="1">
    <source>
        <dbReference type="ARBA" id="ARBA00004370"/>
    </source>
</evidence>
<evidence type="ECO:0000313" key="9">
    <source>
        <dbReference type="Proteomes" id="UP000054260"/>
    </source>
</evidence>
<keyword evidence="3 7" id="KW-0375">Hydrogen ion transport</keyword>
<dbReference type="Pfam" id="PF00213">
    <property type="entry name" value="OSCP"/>
    <property type="match status" value="1"/>
</dbReference>
<gene>
    <name evidence="7" type="primary">atpH</name>
    <name evidence="8" type="ORF">XD86_1020</name>
</gene>
<dbReference type="PATRIC" id="fig|1236046.6.peg.1215"/>
<keyword evidence="7" id="KW-0139">CF(1)</keyword>
<dbReference type="EMBL" id="LGGH01000160">
    <property type="protein sequence ID" value="KUK66855.1"/>
    <property type="molecule type" value="Genomic_DNA"/>
</dbReference>
<keyword evidence="7" id="KW-1003">Cell membrane</keyword>
<dbReference type="PANTHER" id="PTHR11910">
    <property type="entry name" value="ATP SYNTHASE DELTA CHAIN"/>
    <property type="match status" value="1"/>
</dbReference>
<comment type="similarity">
    <text evidence="7">Belongs to the ATPase delta chain family.</text>
</comment>
<keyword evidence="5 7" id="KW-0472">Membrane</keyword>
<name>A0A101GZ83_9BACT</name>
<evidence type="ECO:0000256" key="3">
    <source>
        <dbReference type="ARBA" id="ARBA00022781"/>
    </source>
</evidence>
<protein>
    <recommendedName>
        <fullName evidence="7">ATP synthase subunit delta</fullName>
    </recommendedName>
    <alternativeName>
        <fullName evidence="7">ATP synthase F(1) sector subunit delta</fullName>
    </alternativeName>
    <alternativeName>
        <fullName evidence="7">F-type ATPase subunit delta</fullName>
        <shortName evidence="7">F-ATPase subunit delta</shortName>
    </alternativeName>
</protein>
<evidence type="ECO:0000256" key="4">
    <source>
        <dbReference type="ARBA" id="ARBA00023065"/>
    </source>
</evidence>
<proteinExistence type="inferred from homology"/>
<evidence type="ECO:0000313" key="8">
    <source>
        <dbReference type="EMBL" id="KUK66855.1"/>
    </source>
</evidence>
<evidence type="ECO:0000256" key="5">
    <source>
        <dbReference type="ARBA" id="ARBA00023136"/>
    </source>
</evidence>
<organism evidence="8 9">
    <name type="scientific">Mesotoga infera</name>
    <dbReference type="NCBI Taxonomy" id="1236046"/>
    <lineage>
        <taxon>Bacteria</taxon>
        <taxon>Thermotogati</taxon>
        <taxon>Thermotogota</taxon>
        <taxon>Thermotogae</taxon>
        <taxon>Kosmotogales</taxon>
        <taxon>Kosmotogaceae</taxon>
        <taxon>Mesotoga</taxon>
    </lineage>
</organism>
<comment type="caution">
    <text evidence="8">The sequence shown here is derived from an EMBL/GenBank/DDBJ whole genome shotgun (WGS) entry which is preliminary data.</text>
</comment>
<dbReference type="HAMAP" id="MF_01416">
    <property type="entry name" value="ATP_synth_delta_bact"/>
    <property type="match status" value="1"/>
</dbReference>
<sequence length="183" mass="20676">MKRILSLAAKYANALFLSLPPSNRERARSQLYELSEIASDAELSEFLFDPTLSAERKASILLSFVQKPLKQIERLVSLLVSMKRLELLADIEISFGARLLFESNRIDVEIDSPVELGTEEREEVLKKVKEITGMEGVLKVNLNPNLIAGYVIRFRDEVIDTSLSGRLKRVSQELGSDPREVNE</sequence>
<keyword evidence="6 7" id="KW-0066">ATP synthesis</keyword>
<comment type="function">
    <text evidence="7">This protein is part of the stalk that links CF(0) to CF(1). It either transmits conformational changes from CF(0) to CF(1) or is implicated in proton conduction.</text>
</comment>
<evidence type="ECO:0000256" key="6">
    <source>
        <dbReference type="ARBA" id="ARBA00023310"/>
    </source>
</evidence>
<dbReference type="NCBIfam" id="TIGR01145">
    <property type="entry name" value="ATP_synt_delta"/>
    <property type="match status" value="1"/>
</dbReference>
<dbReference type="InterPro" id="IPR000711">
    <property type="entry name" value="ATPase_OSCP/dsu"/>
</dbReference>
<dbReference type="GO" id="GO:0005886">
    <property type="term" value="C:plasma membrane"/>
    <property type="evidence" value="ECO:0007669"/>
    <property type="project" value="UniProtKB-SubCell"/>
</dbReference>
<dbReference type="PRINTS" id="PR00125">
    <property type="entry name" value="ATPASEDELTA"/>
</dbReference>
<dbReference type="AlphaFoldDB" id="A0A101GZ83"/>
<dbReference type="GO" id="GO:0046933">
    <property type="term" value="F:proton-transporting ATP synthase activity, rotational mechanism"/>
    <property type="evidence" value="ECO:0007669"/>
    <property type="project" value="UniProtKB-UniRule"/>
</dbReference>
<dbReference type="InterPro" id="IPR026015">
    <property type="entry name" value="ATP_synth_OSCP/delta_N_sf"/>
</dbReference>
<evidence type="ECO:0000256" key="7">
    <source>
        <dbReference type="HAMAP-Rule" id="MF_01416"/>
    </source>
</evidence>
<comment type="function">
    <text evidence="7">F(1)F(0) ATP synthase produces ATP from ADP in the presence of a proton or sodium gradient. F-type ATPases consist of two structural domains, F(1) containing the extramembraneous catalytic core and F(0) containing the membrane proton channel, linked together by a central stalk and a peripheral stalk. During catalysis, ATP synthesis in the catalytic domain of F(1) is coupled via a rotary mechanism of the central stalk subunits to proton translocation.</text>
</comment>
<comment type="subcellular location">
    <subcellularLocation>
        <location evidence="7">Cell membrane</location>
        <topology evidence="7">Peripheral membrane protein</topology>
    </subcellularLocation>
    <subcellularLocation>
        <location evidence="1">Membrane</location>
    </subcellularLocation>
</comment>
<keyword evidence="2 7" id="KW-0813">Transport</keyword>
<dbReference type="Gene3D" id="1.10.520.20">
    <property type="entry name" value="N-terminal domain of the delta subunit of the F1F0-ATP synthase"/>
    <property type="match status" value="1"/>
</dbReference>